<evidence type="ECO:0000256" key="1">
    <source>
        <dbReference type="SAM" id="Coils"/>
    </source>
</evidence>
<evidence type="ECO:0000313" key="4">
    <source>
        <dbReference type="Proteomes" id="UP001207654"/>
    </source>
</evidence>
<protein>
    <recommendedName>
        <fullName evidence="5">Phage-related protein</fullName>
    </recommendedName>
</protein>
<keyword evidence="1" id="KW-0175">Coiled coil</keyword>
<evidence type="ECO:0000313" key="3">
    <source>
        <dbReference type="EMBL" id="MCY1080301.1"/>
    </source>
</evidence>
<sequence>MSGNGPGGLKVGDLYVAVTAAIGEAVKNLSAVAKAVEETADKIEGEMSKASAALGDFSDGLLAVSALAAGAFAVASQTSEPARQALEDLKGALMTLGKEVGSTFTPLVREMTVWVKTAVATWRNLTAEQKDSIVTFVKYAAVIGVAGKALSSALVFTKSFAEGTVVIARLAGPTAQAVSKGFSTMSASAGLALDKVSALGKRLGELGKSDVGKTFKGFDVGKVTSGVDKLVSTIKGAVIAIPAALAVGAAKFKAMAVAAGPLLATVTAIAVAVGSLVVLAAVLRDTWEQTGEGIKAWFEEITTEAIALGRTISGFVGEMFSSLTGFLRRGVEAAFEFIAAQVRWIAKMAAPVARWVGADKVSAMFETMANTSGKKMLEYLDQGVTKLWDAGRAKAEAGMAEVQAIADQAGAAIKNGAKAGADMLLTTKESFDRGMALFKKDLGFSLDFNLPNLSLPEIGDPNTVQGTKTLDELKKEAENAASFAKDALESVLDVTGGLLELALKQKALMEKSQEWLASNVMGPQFELLFRESLSPAISAAKDAQKAIVDRAKALAQSMLQARDAIVQQTMSRTGELGGVINSGVQGAQAGGVWGAVIAVALDLLTRSEQFKAIIEMINHVIQVVSDVLGRLAGPLVPVVAAVLRVVDVVINGLGPALDAMGKAVAPLAPMMMLLGDMLAPLFQVLGQALEAIQTPLNSIAEEVMPALFEVLKMVGLVVMSIILGIREAWNGIIWEIQNVFRKLSEIEILGVRPLEFLAGWADGLEGATSDTSGLRQAIQNLTSTTYEQAAAAAEQAAAAYQAASAVDKMTASLTNAPSSWKYALQSFEAQNARSGTVTMPTSQAPGSSSSATPSSPAAPAQPSAPAAPLINSVTVVTQDVYHGLSALERKVDELAYRNRGSRGRM</sequence>
<evidence type="ECO:0000256" key="2">
    <source>
        <dbReference type="SAM" id="MobiDB-lite"/>
    </source>
</evidence>
<evidence type="ECO:0008006" key="5">
    <source>
        <dbReference type="Google" id="ProtNLM"/>
    </source>
</evidence>
<feature type="region of interest" description="Disordered" evidence="2">
    <location>
        <begin position="835"/>
        <end position="865"/>
    </location>
</feature>
<keyword evidence="4" id="KW-1185">Reference proteome</keyword>
<organism evidence="3 4">
    <name type="scientific">Archangium lansingense</name>
    <dbReference type="NCBI Taxonomy" id="2995310"/>
    <lineage>
        <taxon>Bacteria</taxon>
        <taxon>Pseudomonadati</taxon>
        <taxon>Myxococcota</taxon>
        <taxon>Myxococcia</taxon>
        <taxon>Myxococcales</taxon>
        <taxon>Cystobacterineae</taxon>
        <taxon>Archangiaceae</taxon>
        <taxon>Archangium</taxon>
    </lineage>
</organism>
<comment type="caution">
    <text evidence="3">The sequence shown here is derived from an EMBL/GenBank/DDBJ whole genome shotgun (WGS) entry which is preliminary data.</text>
</comment>
<feature type="compositionally biased region" description="Low complexity" evidence="2">
    <location>
        <begin position="840"/>
        <end position="865"/>
    </location>
</feature>
<name>A0ABT4AG56_9BACT</name>
<feature type="coiled-coil region" evidence="1">
    <location>
        <begin position="26"/>
        <end position="53"/>
    </location>
</feature>
<dbReference type="EMBL" id="JAPNKA010000001">
    <property type="protein sequence ID" value="MCY1080301.1"/>
    <property type="molecule type" value="Genomic_DNA"/>
</dbReference>
<proteinExistence type="predicted"/>
<accession>A0ABT4AG56</accession>
<dbReference type="Proteomes" id="UP001207654">
    <property type="component" value="Unassembled WGS sequence"/>
</dbReference>
<dbReference type="RefSeq" id="WP_267538972.1">
    <property type="nucleotide sequence ID" value="NZ_JAPNKA010000001.1"/>
</dbReference>
<gene>
    <name evidence="3" type="ORF">OV287_38200</name>
</gene>
<reference evidence="3 4" key="1">
    <citation type="submission" date="2022-11" db="EMBL/GenBank/DDBJ databases">
        <title>Minimal conservation of predation-associated metabolite biosynthetic gene clusters underscores biosynthetic potential of Myxococcota including descriptions for ten novel species: Archangium lansinium sp. nov., Myxococcus landrumus sp. nov., Nannocystis bai.</title>
        <authorList>
            <person name="Ahearne A."/>
            <person name="Stevens C."/>
            <person name="Phillips K."/>
        </authorList>
    </citation>
    <scope>NUCLEOTIDE SEQUENCE [LARGE SCALE GENOMIC DNA]</scope>
    <source>
        <strain evidence="3 4">MIWBW</strain>
    </source>
</reference>